<dbReference type="GO" id="GO:0055085">
    <property type="term" value="P:transmembrane transport"/>
    <property type="evidence" value="ECO:0007669"/>
    <property type="project" value="InterPro"/>
</dbReference>
<evidence type="ECO:0000313" key="5">
    <source>
        <dbReference type="EMBL" id="NED98106.1"/>
    </source>
</evidence>
<dbReference type="GO" id="GO:0043190">
    <property type="term" value="C:ATP-binding cassette (ABC) transporter complex"/>
    <property type="evidence" value="ECO:0007669"/>
    <property type="project" value="InterPro"/>
</dbReference>
<evidence type="ECO:0000256" key="3">
    <source>
        <dbReference type="SAM" id="MobiDB-lite"/>
    </source>
</evidence>
<dbReference type="SUPFAM" id="SSF53850">
    <property type="entry name" value="Periplasmic binding protein-like II"/>
    <property type="match status" value="1"/>
</dbReference>
<protein>
    <submittedName>
        <fullName evidence="5">Phosphate/phosphite/phosphonate ABC transporter substrate-binding protein</fullName>
    </submittedName>
</protein>
<accession>A0A6N9YST4</accession>
<dbReference type="PANTHER" id="PTHR35841">
    <property type="entry name" value="PHOSPHONATES-BINDING PERIPLASMIC PROTEIN"/>
    <property type="match status" value="1"/>
</dbReference>
<organism evidence="5 6">
    <name type="scientific">Phytoactinopolyspora alkaliphila</name>
    <dbReference type="NCBI Taxonomy" id="1783498"/>
    <lineage>
        <taxon>Bacteria</taxon>
        <taxon>Bacillati</taxon>
        <taxon>Actinomycetota</taxon>
        <taxon>Actinomycetes</taxon>
        <taxon>Jiangellales</taxon>
        <taxon>Jiangellaceae</taxon>
        <taxon>Phytoactinopolyspora</taxon>
    </lineage>
</organism>
<dbReference type="NCBIfam" id="TIGR01098">
    <property type="entry name" value="3A0109s03R"/>
    <property type="match status" value="1"/>
</dbReference>
<comment type="similarity">
    <text evidence="1">Belongs to the phosphate/phosphite/phosphonate binding protein family.</text>
</comment>
<gene>
    <name evidence="5" type="primary">phnD</name>
    <name evidence="5" type="ORF">G1H11_22665</name>
</gene>
<name>A0A6N9YST4_9ACTN</name>
<comment type="caution">
    <text evidence="5">The sequence shown here is derived from an EMBL/GenBank/DDBJ whole genome shotgun (WGS) entry which is preliminary data.</text>
</comment>
<dbReference type="Proteomes" id="UP000469185">
    <property type="component" value="Unassembled WGS sequence"/>
</dbReference>
<dbReference type="AlphaFoldDB" id="A0A6N9YST4"/>
<keyword evidence="6" id="KW-1185">Reference proteome</keyword>
<feature type="region of interest" description="Disordered" evidence="3">
    <location>
        <begin position="22"/>
        <end position="52"/>
    </location>
</feature>
<feature type="compositionally biased region" description="Acidic residues" evidence="3">
    <location>
        <begin position="23"/>
        <end position="45"/>
    </location>
</feature>
<reference evidence="5 6" key="1">
    <citation type="submission" date="2020-02" db="EMBL/GenBank/DDBJ databases">
        <authorList>
            <person name="Li X.-J."/>
            <person name="Feng X.-M."/>
        </authorList>
    </citation>
    <scope>NUCLEOTIDE SEQUENCE [LARGE SCALE GENOMIC DNA]</scope>
    <source>
        <strain evidence="5 6">CGMCC 4.7225</strain>
    </source>
</reference>
<dbReference type="PANTHER" id="PTHR35841:SF1">
    <property type="entry name" value="PHOSPHONATES-BINDING PERIPLASMIC PROTEIN"/>
    <property type="match status" value="1"/>
</dbReference>
<dbReference type="PROSITE" id="PS51257">
    <property type="entry name" value="PROKAR_LIPOPROTEIN"/>
    <property type="match status" value="1"/>
</dbReference>
<feature type="signal peptide" evidence="4">
    <location>
        <begin position="1"/>
        <end position="20"/>
    </location>
</feature>
<dbReference type="Gene3D" id="3.40.190.10">
    <property type="entry name" value="Periplasmic binding protein-like II"/>
    <property type="match status" value="2"/>
</dbReference>
<sequence>MKVSKWLAVMSAVVLISACGGDDSGDADGDDADVTTETDGDDGGQDGEGGAAVPDPLTLGLVPSQEVDQLVEDADVLGELIGAELGVTVETHVATDYAALVVAMGTGQADVGMFGPIALVQAVDQSGAEIILQSVRFGTPTYHTQWFTNNPDRFCTTDVVTVEDDEGNPYSYCNGTDAAETGPVGEDALNELESGEQILFVDASSASGYYYPATQIQTVTGMDPLVDIDPIFAGGHPNAVLGVQSGEAEVGVSFDDARTNVVEEEPSIGEDVVVFAWSEEIPNDGVAVSGELSDEAQQEIADAFMAVIETEEGAVAFDDVYSIEGLVPADLEALEAARQVAANFGG</sequence>
<evidence type="ECO:0000313" key="6">
    <source>
        <dbReference type="Proteomes" id="UP000469185"/>
    </source>
</evidence>
<dbReference type="InterPro" id="IPR005770">
    <property type="entry name" value="PhnD"/>
</dbReference>
<dbReference type="RefSeq" id="WP_163820894.1">
    <property type="nucleotide sequence ID" value="NZ_JAAGOB010000016.1"/>
</dbReference>
<evidence type="ECO:0000256" key="2">
    <source>
        <dbReference type="ARBA" id="ARBA00022729"/>
    </source>
</evidence>
<evidence type="ECO:0000256" key="1">
    <source>
        <dbReference type="ARBA" id="ARBA00007162"/>
    </source>
</evidence>
<dbReference type="Pfam" id="PF12974">
    <property type="entry name" value="Phosphonate-bd"/>
    <property type="match status" value="1"/>
</dbReference>
<keyword evidence="2 4" id="KW-0732">Signal</keyword>
<evidence type="ECO:0000256" key="4">
    <source>
        <dbReference type="SAM" id="SignalP"/>
    </source>
</evidence>
<dbReference type="EMBL" id="JAAGOB010000016">
    <property type="protein sequence ID" value="NED98106.1"/>
    <property type="molecule type" value="Genomic_DNA"/>
</dbReference>
<proteinExistence type="inferred from homology"/>
<feature type="chain" id="PRO_5038612719" evidence="4">
    <location>
        <begin position="21"/>
        <end position="346"/>
    </location>
</feature>